<comment type="caution">
    <text evidence="3">The sequence shown here is derived from an EMBL/GenBank/DDBJ whole genome shotgun (WGS) entry which is preliminary data.</text>
</comment>
<dbReference type="PANTHER" id="PTHR43364">
    <property type="entry name" value="NADH-SPECIFIC METHYLGLYOXAL REDUCTASE-RELATED"/>
    <property type="match status" value="1"/>
</dbReference>
<evidence type="ECO:0000259" key="2">
    <source>
        <dbReference type="Pfam" id="PF00248"/>
    </source>
</evidence>
<evidence type="ECO:0000313" key="4">
    <source>
        <dbReference type="Proteomes" id="UP000565719"/>
    </source>
</evidence>
<dbReference type="PANTHER" id="PTHR43364:SF4">
    <property type="entry name" value="NAD(P)-LINKED OXIDOREDUCTASE SUPERFAMILY PROTEIN"/>
    <property type="match status" value="1"/>
</dbReference>
<keyword evidence="1" id="KW-0560">Oxidoreductase</keyword>
<gene>
    <name evidence="3" type="ORF">F0225_06475</name>
</gene>
<dbReference type="SUPFAM" id="SSF51430">
    <property type="entry name" value="NAD(P)-linked oxidoreductase"/>
    <property type="match status" value="1"/>
</dbReference>
<proteinExistence type="predicted"/>
<name>A0A7Y4ECT8_9VIBR</name>
<reference evidence="3 4" key="1">
    <citation type="submission" date="2019-09" db="EMBL/GenBank/DDBJ databases">
        <title>Draft genome sequencing and comparative genomics of hatchery-associated Vibrios.</title>
        <authorList>
            <person name="Kehlet-Delgado H."/>
            <person name="Mueller R.S."/>
        </authorList>
    </citation>
    <scope>NUCLEOTIDE SEQUENCE [LARGE SCALE GENOMIC DNA]</scope>
    <source>
        <strain evidence="3 4">99-46-Y</strain>
    </source>
</reference>
<evidence type="ECO:0000313" key="3">
    <source>
        <dbReference type="EMBL" id="NOH70985.1"/>
    </source>
</evidence>
<organism evidence="3 4">
    <name type="scientific">Vibrio pectenicida</name>
    <dbReference type="NCBI Taxonomy" id="62763"/>
    <lineage>
        <taxon>Bacteria</taxon>
        <taxon>Pseudomonadati</taxon>
        <taxon>Pseudomonadota</taxon>
        <taxon>Gammaproteobacteria</taxon>
        <taxon>Vibrionales</taxon>
        <taxon>Vibrionaceae</taxon>
        <taxon>Vibrio</taxon>
    </lineage>
</organism>
<sequence length="277" mass="31156">MWVLGCNNLGLFTNFHQAERLIKCAIEFGIDSFDTSPSYGKRHDSERYLGQILSKTHYNTTVCTKMIDLPSSGIDIPSTIKQSILSSAHRLQRQKIDKLLLPKPFIFQHLVSLLETISECIDRQLVGGYGFSDVTASELSAVCHYCTMQGLIQPSVIQNEVNLLTRPISYEMIQLSQCYQIKIWGYAPLAGGILTGKYLGLRTARSQGRYDSYPDTHRLNQLISHHTKLQQLDEIAAKNDCLMSDIALEWAQSHSAADCIIIGARTEQQLVQCLSRM</sequence>
<dbReference type="InterPro" id="IPR050523">
    <property type="entry name" value="AKR_Detox_Biosynth"/>
</dbReference>
<dbReference type="EMBL" id="VTXC01000013">
    <property type="protein sequence ID" value="NOH70985.1"/>
    <property type="molecule type" value="Genomic_DNA"/>
</dbReference>
<accession>A0A7Y4ECT8</accession>
<dbReference type="InterPro" id="IPR023210">
    <property type="entry name" value="NADP_OxRdtase_dom"/>
</dbReference>
<dbReference type="GO" id="GO:0016491">
    <property type="term" value="F:oxidoreductase activity"/>
    <property type="evidence" value="ECO:0007669"/>
    <property type="project" value="UniProtKB-KW"/>
</dbReference>
<feature type="domain" description="NADP-dependent oxidoreductase" evidence="2">
    <location>
        <begin position="4"/>
        <end position="273"/>
    </location>
</feature>
<dbReference type="InterPro" id="IPR036812">
    <property type="entry name" value="NAD(P)_OxRdtase_dom_sf"/>
</dbReference>
<dbReference type="RefSeq" id="WP_171360397.1">
    <property type="nucleotide sequence ID" value="NZ_VTXC01000013.1"/>
</dbReference>
<dbReference type="Proteomes" id="UP000565719">
    <property type="component" value="Unassembled WGS sequence"/>
</dbReference>
<dbReference type="AlphaFoldDB" id="A0A7Y4ECT8"/>
<evidence type="ECO:0000256" key="1">
    <source>
        <dbReference type="ARBA" id="ARBA00023002"/>
    </source>
</evidence>
<dbReference type="Pfam" id="PF00248">
    <property type="entry name" value="Aldo_ket_red"/>
    <property type="match status" value="1"/>
</dbReference>
<dbReference type="Gene3D" id="3.20.20.100">
    <property type="entry name" value="NADP-dependent oxidoreductase domain"/>
    <property type="match status" value="1"/>
</dbReference>
<protein>
    <submittedName>
        <fullName evidence="3">Aldo/keto reductase</fullName>
    </submittedName>
</protein>